<dbReference type="EMBL" id="JH795875">
    <property type="protein sequence ID" value="EJT97990.1"/>
    <property type="molecule type" value="Genomic_DNA"/>
</dbReference>
<dbReference type="NCBIfam" id="TIGR00727">
    <property type="entry name" value="ISP4_OPT"/>
    <property type="match status" value="1"/>
</dbReference>
<feature type="transmembrane region" description="Helical" evidence="10">
    <location>
        <begin position="587"/>
        <end position="606"/>
    </location>
</feature>
<evidence type="ECO:0000256" key="6">
    <source>
        <dbReference type="ARBA" id="ARBA00022927"/>
    </source>
</evidence>
<feature type="transmembrane region" description="Helical" evidence="10">
    <location>
        <begin position="134"/>
        <end position="153"/>
    </location>
</feature>
<feature type="transmembrane region" description="Helical" evidence="10">
    <location>
        <begin position="704"/>
        <end position="721"/>
    </location>
</feature>
<feature type="transmembrane region" description="Helical" evidence="10">
    <location>
        <begin position="481"/>
        <end position="499"/>
    </location>
</feature>
<evidence type="ECO:0000313" key="11">
    <source>
        <dbReference type="EMBL" id="EJT97990.1"/>
    </source>
</evidence>
<evidence type="ECO:0000256" key="5">
    <source>
        <dbReference type="ARBA" id="ARBA00022856"/>
    </source>
</evidence>
<keyword evidence="12" id="KW-1185">Reference proteome</keyword>
<keyword evidence="5" id="KW-0571">Peptide transport</keyword>
<sequence>MGRANSTLPPYYNNLLRNGYGYLDTRKRTAKHFGHRNSIELIPSLSLEDTPVPQAGQNAHGPVPSQQSASSLRSSKKGGPLALKMETSLEEASGLDFDTPELNIELDDDSPYPEVRATVSNTDDPMMPTNTFRMWFLGILSTAILSIVNQFFSMRYPRIGISVIFVQLLTLPIGKFLAYALPKKQFRIFGYVCSFNPGPFNIKEHALICVMASFGGAAYATEIVATQRVFYNRNWGTLYEICLVISTRFLVWPASMVWPGILVTVSLFTTLHEPSSKTTDRRMSRHKFFYIAMACSAVYYWFPGYIFQALSMFNWVCWIAPDNSVVNSLFGYTSGLGMSLLTFDWNMINYVVGPLYTPWWAQVNTYVAGLLLYWIVTPICYYLNVFYSAYLPISSVYAFDNTGSTYIPEAITVNGVFNETMYEAYSPRYMSVTFALDYGLSFALITAVIVHTLLWHRHDIVRQFRTSLSEEDDIHARLMKVYPEVPDYFALALVTILVWPTELPAWALIIAVIISLVYLVPTGIIVAISNFDIGTNVISELISGYLLPGRPAATMIFKTFGLMTTQQALGFVSDLKFGHYMKIPPRMMFSTQIIATLLSGILVVLVQDWMFANVPGLCTPDQVDNFICPGIEIFGAASLIFGTIGPKRFFATGLYTPLLWCFLIGAILPVIFWFLAKRYPNSGFKWVNIPLALGGLGAIPPASGYNYFSAFLVGGLFMYYLRRYHFPWWAKYNYVLSVALDSGVAITALLIYLCLYLPGGVVELVWWGNTVFMQNLDGVFGAWKQLPLGGTFGLTSW</sequence>
<evidence type="ECO:0000256" key="7">
    <source>
        <dbReference type="ARBA" id="ARBA00022989"/>
    </source>
</evidence>
<feature type="transmembrane region" description="Helical" evidence="10">
    <location>
        <begin position="288"/>
        <end position="310"/>
    </location>
</feature>
<feature type="transmembrane region" description="Helical" evidence="10">
    <location>
        <begin position="435"/>
        <end position="455"/>
    </location>
</feature>
<keyword evidence="6" id="KW-0653">Protein transport</keyword>
<dbReference type="Pfam" id="PF03169">
    <property type="entry name" value="OPT"/>
    <property type="match status" value="1"/>
</dbReference>
<feature type="region of interest" description="Disordered" evidence="9">
    <location>
        <begin position="49"/>
        <end position="78"/>
    </location>
</feature>
<evidence type="ECO:0000256" key="3">
    <source>
        <dbReference type="ARBA" id="ARBA00022448"/>
    </source>
</evidence>
<dbReference type="InterPro" id="IPR004648">
    <property type="entry name" value="Oligpept_transpt"/>
</dbReference>
<dbReference type="AlphaFoldDB" id="M5FNW1"/>
<dbReference type="GO" id="GO:0015031">
    <property type="term" value="P:protein transport"/>
    <property type="evidence" value="ECO:0007669"/>
    <property type="project" value="UniProtKB-KW"/>
</dbReference>
<dbReference type="Proteomes" id="UP000030653">
    <property type="component" value="Unassembled WGS sequence"/>
</dbReference>
<dbReference type="GeneID" id="63692473"/>
<evidence type="ECO:0000256" key="9">
    <source>
        <dbReference type="SAM" id="MobiDB-lite"/>
    </source>
</evidence>
<proteinExistence type="inferred from homology"/>
<feature type="transmembrane region" description="Helical" evidence="10">
    <location>
        <begin position="505"/>
        <end position="528"/>
    </location>
</feature>
<protein>
    <submittedName>
        <fullName evidence="11">OPT oligopeptide transporter</fullName>
    </submittedName>
</protein>
<name>M5FNW1_DACPD</name>
<feature type="transmembrane region" description="Helical" evidence="10">
    <location>
        <begin position="250"/>
        <end position="268"/>
    </location>
</feature>
<dbReference type="RefSeq" id="XP_040624888.1">
    <property type="nucleotide sequence ID" value="XM_040777411.1"/>
</dbReference>
<reference evidence="11 12" key="1">
    <citation type="journal article" date="2012" name="Science">
        <title>The Paleozoic origin of enzymatic lignin decomposition reconstructed from 31 fungal genomes.</title>
        <authorList>
            <person name="Floudas D."/>
            <person name="Binder M."/>
            <person name="Riley R."/>
            <person name="Barry K."/>
            <person name="Blanchette R.A."/>
            <person name="Henrissat B."/>
            <person name="Martinez A.T."/>
            <person name="Otillar R."/>
            <person name="Spatafora J.W."/>
            <person name="Yadav J.S."/>
            <person name="Aerts A."/>
            <person name="Benoit I."/>
            <person name="Boyd A."/>
            <person name="Carlson A."/>
            <person name="Copeland A."/>
            <person name="Coutinho P.M."/>
            <person name="de Vries R.P."/>
            <person name="Ferreira P."/>
            <person name="Findley K."/>
            <person name="Foster B."/>
            <person name="Gaskell J."/>
            <person name="Glotzer D."/>
            <person name="Gorecki P."/>
            <person name="Heitman J."/>
            <person name="Hesse C."/>
            <person name="Hori C."/>
            <person name="Igarashi K."/>
            <person name="Jurgens J.A."/>
            <person name="Kallen N."/>
            <person name="Kersten P."/>
            <person name="Kohler A."/>
            <person name="Kuees U."/>
            <person name="Kumar T.K.A."/>
            <person name="Kuo A."/>
            <person name="LaButti K."/>
            <person name="Larrondo L.F."/>
            <person name="Lindquist E."/>
            <person name="Ling A."/>
            <person name="Lombard V."/>
            <person name="Lucas S."/>
            <person name="Lundell T."/>
            <person name="Martin R."/>
            <person name="McLaughlin D.J."/>
            <person name="Morgenstern I."/>
            <person name="Morin E."/>
            <person name="Murat C."/>
            <person name="Nagy L.G."/>
            <person name="Nolan M."/>
            <person name="Ohm R.A."/>
            <person name="Patyshakuliyeva A."/>
            <person name="Rokas A."/>
            <person name="Ruiz-Duenas F.J."/>
            <person name="Sabat G."/>
            <person name="Salamov A."/>
            <person name="Samejima M."/>
            <person name="Schmutz J."/>
            <person name="Slot J.C."/>
            <person name="St John F."/>
            <person name="Stenlid J."/>
            <person name="Sun H."/>
            <person name="Sun S."/>
            <person name="Syed K."/>
            <person name="Tsang A."/>
            <person name="Wiebenga A."/>
            <person name="Young D."/>
            <person name="Pisabarro A."/>
            <person name="Eastwood D.C."/>
            <person name="Martin F."/>
            <person name="Cullen D."/>
            <person name="Grigoriev I.V."/>
            <person name="Hibbett D.S."/>
        </authorList>
    </citation>
    <scope>NUCLEOTIDE SEQUENCE [LARGE SCALE GENOMIC DNA]</scope>
    <source>
        <strain evidence="11 12">DJM-731 SS1</strain>
    </source>
</reference>
<dbReference type="OMA" id="AMIWPAD"/>
<dbReference type="HOGENOM" id="CLU_004965_1_1_1"/>
<comment type="subcellular location">
    <subcellularLocation>
        <location evidence="1">Membrane</location>
        <topology evidence="1">Multi-pass membrane protein</topology>
    </subcellularLocation>
</comment>
<evidence type="ECO:0000256" key="2">
    <source>
        <dbReference type="ARBA" id="ARBA00008807"/>
    </source>
</evidence>
<evidence type="ECO:0000256" key="10">
    <source>
        <dbReference type="SAM" id="Phobius"/>
    </source>
</evidence>
<evidence type="ECO:0000256" key="8">
    <source>
        <dbReference type="ARBA" id="ARBA00023136"/>
    </source>
</evidence>
<dbReference type="GO" id="GO:0016020">
    <property type="term" value="C:membrane"/>
    <property type="evidence" value="ECO:0007669"/>
    <property type="project" value="UniProtKB-SubCell"/>
</dbReference>
<accession>M5FNW1</accession>
<dbReference type="InterPro" id="IPR004813">
    <property type="entry name" value="OPT"/>
</dbReference>
<keyword evidence="3" id="KW-0813">Transport</keyword>
<feature type="transmembrane region" description="Helical" evidence="10">
    <location>
        <begin position="330"/>
        <end position="351"/>
    </location>
</feature>
<dbReference type="GO" id="GO:0035673">
    <property type="term" value="F:oligopeptide transmembrane transporter activity"/>
    <property type="evidence" value="ECO:0007669"/>
    <property type="project" value="InterPro"/>
</dbReference>
<keyword evidence="7 10" id="KW-1133">Transmembrane helix</keyword>
<comment type="similarity">
    <text evidence="2">Belongs to the oligopeptide OPT transporter family.</text>
</comment>
<dbReference type="PANTHER" id="PTHR22601">
    <property type="entry name" value="ISP4 LIKE PROTEIN"/>
    <property type="match status" value="1"/>
</dbReference>
<feature type="transmembrane region" description="Helical" evidence="10">
    <location>
        <begin position="733"/>
        <end position="758"/>
    </location>
</feature>
<organism evidence="11 12">
    <name type="scientific">Dacryopinax primogenitus (strain DJM 731)</name>
    <name type="common">Brown rot fungus</name>
    <dbReference type="NCBI Taxonomy" id="1858805"/>
    <lineage>
        <taxon>Eukaryota</taxon>
        <taxon>Fungi</taxon>
        <taxon>Dikarya</taxon>
        <taxon>Basidiomycota</taxon>
        <taxon>Agaricomycotina</taxon>
        <taxon>Dacrymycetes</taxon>
        <taxon>Dacrymycetales</taxon>
        <taxon>Dacrymycetaceae</taxon>
        <taxon>Dacryopinax</taxon>
    </lineage>
</organism>
<keyword evidence="8 10" id="KW-0472">Membrane</keyword>
<evidence type="ECO:0000256" key="1">
    <source>
        <dbReference type="ARBA" id="ARBA00004141"/>
    </source>
</evidence>
<feature type="transmembrane region" description="Helical" evidence="10">
    <location>
        <begin position="626"/>
        <end position="645"/>
    </location>
</feature>
<evidence type="ECO:0000256" key="4">
    <source>
        <dbReference type="ARBA" id="ARBA00022692"/>
    </source>
</evidence>
<feature type="transmembrane region" description="Helical" evidence="10">
    <location>
        <begin position="657"/>
        <end position="676"/>
    </location>
</feature>
<keyword evidence="4 10" id="KW-0812">Transmembrane</keyword>
<dbReference type="OrthoDB" id="9986677at2759"/>
<feature type="transmembrane region" description="Helical" evidence="10">
    <location>
        <begin position="363"/>
        <end position="384"/>
    </location>
</feature>
<feature type="transmembrane region" description="Helical" evidence="10">
    <location>
        <begin position="159"/>
        <end position="181"/>
    </location>
</feature>
<dbReference type="NCBIfam" id="TIGR00728">
    <property type="entry name" value="OPT_sfam"/>
    <property type="match status" value="1"/>
</dbReference>
<gene>
    <name evidence="11" type="ORF">DACRYDRAFT_96953</name>
</gene>
<evidence type="ECO:0000313" key="12">
    <source>
        <dbReference type="Proteomes" id="UP000030653"/>
    </source>
</evidence>